<dbReference type="AlphaFoldDB" id="A0A2U9B1M3"/>
<gene>
    <name evidence="6" type="ORF">SMAX5B_007697</name>
</gene>
<keyword evidence="3" id="KW-0548">Nucleotidyltransferase</keyword>
<feature type="domain" description="DNA-directed DNA polymerase family B multifunctional" evidence="5">
    <location>
        <begin position="2"/>
        <end position="159"/>
    </location>
</feature>
<dbReference type="InterPro" id="IPR023211">
    <property type="entry name" value="DNA_pol_palm_dom_sf"/>
</dbReference>
<evidence type="ECO:0000313" key="7">
    <source>
        <dbReference type="Proteomes" id="UP000246464"/>
    </source>
</evidence>
<reference evidence="6 7" key="1">
    <citation type="submission" date="2017-12" db="EMBL/GenBank/DDBJ databases">
        <title>Integrating genomic resources of turbot (Scophthalmus maximus) in depth evaluation of genetic and physical mapping variation across individuals.</title>
        <authorList>
            <person name="Martinez P."/>
        </authorList>
    </citation>
    <scope>NUCLEOTIDE SEQUENCE [LARGE SCALE GENOMIC DNA]</scope>
</reference>
<dbReference type="EMBL" id="CP026244">
    <property type="protein sequence ID" value="AWO97839.1"/>
    <property type="molecule type" value="Genomic_DNA"/>
</dbReference>
<accession>A0A2U9B1M3</accession>
<dbReference type="GO" id="GO:0003677">
    <property type="term" value="F:DNA binding"/>
    <property type="evidence" value="ECO:0007669"/>
    <property type="project" value="InterPro"/>
</dbReference>
<organism evidence="6 7">
    <name type="scientific">Scophthalmus maximus</name>
    <name type="common">Turbot</name>
    <name type="synonym">Psetta maxima</name>
    <dbReference type="NCBI Taxonomy" id="52904"/>
    <lineage>
        <taxon>Eukaryota</taxon>
        <taxon>Metazoa</taxon>
        <taxon>Chordata</taxon>
        <taxon>Craniata</taxon>
        <taxon>Vertebrata</taxon>
        <taxon>Euteleostomi</taxon>
        <taxon>Actinopterygii</taxon>
        <taxon>Neopterygii</taxon>
        <taxon>Teleostei</taxon>
        <taxon>Neoteleostei</taxon>
        <taxon>Acanthomorphata</taxon>
        <taxon>Carangaria</taxon>
        <taxon>Pleuronectiformes</taxon>
        <taxon>Pleuronectoidei</taxon>
        <taxon>Scophthalmidae</taxon>
        <taxon>Scophthalmus</taxon>
    </lineage>
</organism>
<proteinExistence type="predicted"/>
<evidence type="ECO:0000256" key="2">
    <source>
        <dbReference type="ARBA" id="ARBA00022679"/>
    </source>
</evidence>
<evidence type="ECO:0000313" key="6">
    <source>
        <dbReference type="EMBL" id="AWO97839.1"/>
    </source>
</evidence>
<dbReference type="Pfam" id="PF00136">
    <property type="entry name" value="DNA_pol_B"/>
    <property type="match status" value="1"/>
</dbReference>
<sequence>MHPSIMCALNISPETTVPWPPSRFGHDLTGWVCYNWEAEGFEYASLILRYDRDRGEFVRAPAVFSSSVEHYLNRRAEFKEKLKDPALGDPERLYYKLQEGECKFMANSFYETAPLPCGPLTSGHGRRQISMVNECVSSFYRHSCPMLYGDTDSVMVSVGYGLDDPPENAVRCTEHGEPEGDEKNLLEDFASLSRAAMADKFKRAGSQVPEFLACVHRTLVEDTLKRMYVIESGNVPVRAIRDPKGTFTEDGYPVYAFRTPGAETLSDVTRPFVKDRRVKLEYENSSSVYCHVAKKSYVSLTHSLDQKGDLSSLSVKIRGLSAVKSMRSPCDSAVTETFIAYVILYPERELTVDDRGRWLQLDEAASLRFKVSKASVKTTYVEIVCTWLQKITGLSTKPVECNEFYKCNPCEAAFYRYLLREPGGMQATLARVSAAIRGRLKRATAAFNSIMNNCPEHMVPACGPSELERLTARRETVTRLPGEKLDACLKVLAGDLCLAPGEVYESLSAELGRALTRAASEGIARSLGDGDSTLFSCSGAGISLSLPVSMFTNCGLACSTGRLSLVRSEVSERALMDLAGLLYQTVLMLQIRSPLAFASAPGTYPDSVLCIMPYSREDPDLMRTWLETFKGMRWLKPAPVRLGKRTALQSEGLDGGRVTYHCAGCKDFYRDLFVKKVSGSTLIRSVYSSENRRLLGRCVNEAWWLP</sequence>
<name>A0A2U9B1M3_SCOMX</name>
<keyword evidence="7" id="KW-1185">Reference proteome</keyword>
<evidence type="ECO:0000256" key="4">
    <source>
        <dbReference type="ARBA" id="ARBA00022932"/>
    </source>
</evidence>
<dbReference type="SUPFAM" id="SSF56672">
    <property type="entry name" value="DNA/RNA polymerases"/>
    <property type="match status" value="1"/>
</dbReference>
<dbReference type="InterPro" id="IPR043502">
    <property type="entry name" value="DNA/RNA_pol_sf"/>
</dbReference>
<dbReference type="InterPro" id="IPR017964">
    <property type="entry name" value="DNA-dir_DNA_pol_B_CS"/>
</dbReference>
<dbReference type="PROSITE" id="PS00116">
    <property type="entry name" value="DNA_POLYMERASE_B"/>
    <property type="match status" value="1"/>
</dbReference>
<dbReference type="InterPro" id="IPR006134">
    <property type="entry name" value="DNA-dir_DNA_pol_B_multi_dom"/>
</dbReference>
<dbReference type="GO" id="GO:0000166">
    <property type="term" value="F:nucleotide binding"/>
    <property type="evidence" value="ECO:0007669"/>
    <property type="project" value="InterPro"/>
</dbReference>
<evidence type="ECO:0000259" key="5">
    <source>
        <dbReference type="Pfam" id="PF00136"/>
    </source>
</evidence>
<dbReference type="Gene3D" id="3.90.1600.10">
    <property type="entry name" value="Palm domain of DNA polymerase"/>
    <property type="match status" value="1"/>
</dbReference>
<evidence type="ECO:0000256" key="1">
    <source>
        <dbReference type="ARBA" id="ARBA00012417"/>
    </source>
</evidence>
<keyword evidence="2" id="KW-0808">Transferase</keyword>
<dbReference type="EC" id="2.7.7.7" evidence="1"/>
<evidence type="ECO:0000256" key="3">
    <source>
        <dbReference type="ARBA" id="ARBA00022695"/>
    </source>
</evidence>
<keyword evidence="4" id="KW-0239">DNA-directed DNA polymerase</keyword>
<dbReference type="Proteomes" id="UP000246464">
    <property type="component" value="Chromosome 2"/>
</dbReference>
<protein>
    <recommendedName>
        <fullName evidence="1">DNA-directed DNA polymerase</fullName>
        <ecNumber evidence="1">2.7.7.7</ecNumber>
    </recommendedName>
</protein>
<dbReference type="GO" id="GO:0003887">
    <property type="term" value="F:DNA-directed DNA polymerase activity"/>
    <property type="evidence" value="ECO:0007669"/>
    <property type="project" value="UniProtKB-KW"/>
</dbReference>